<sequence>MQVLIRKNGIVQSRISLPVMPPLWMLEHKLKRRFSKEEKKKWKLFFRSIQPLLKEYPGWRLVEVRQQDGTEIEITL</sequence>
<dbReference type="Proteomes" id="UP000886749">
    <property type="component" value="Unassembled WGS sequence"/>
</dbReference>
<reference evidence="1" key="2">
    <citation type="journal article" date="2021" name="PeerJ">
        <title>Extensive microbial diversity within the chicken gut microbiome revealed by metagenomics and culture.</title>
        <authorList>
            <person name="Gilroy R."/>
            <person name="Ravi A."/>
            <person name="Getino M."/>
            <person name="Pursley I."/>
            <person name="Horton D.L."/>
            <person name="Alikhan N.F."/>
            <person name="Baker D."/>
            <person name="Gharbi K."/>
            <person name="Hall N."/>
            <person name="Watson M."/>
            <person name="Adriaenssens E.M."/>
            <person name="Foster-Nyarko E."/>
            <person name="Jarju S."/>
            <person name="Secka A."/>
            <person name="Antonio M."/>
            <person name="Oren A."/>
            <person name="Chaudhuri R.R."/>
            <person name="La Ragione R."/>
            <person name="Hildebrand F."/>
            <person name="Pallen M.J."/>
        </authorList>
    </citation>
    <scope>NUCLEOTIDE SEQUENCE</scope>
    <source>
        <strain evidence="1">CHK184-25365</strain>
    </source>
</reference>
<protein>
    <submittedName>
        <fullName evidence="1">Uncharacterized protein</fullName>
    </submittedName>
</protein>
<name>A0A9D1AJF1_9FIRM</name>
<evidence type="ECO:0000313" key="2">
    <source>
        <dbReference type="Proteomes" id="UP000886749"/>
    </source>
</evidence>
<proteinExistence type="predicted"/>
<reference evidence="1" key="1">
    <citation type="submission" date="2020-10" db="EMBL/GenBank/DDBJ databases">
        <authorList>
            <person name="Gilroy R."/>
        </authorList>
    </citation>
    <scope>NUCLEOTIDE SEQUENCE</scope>
    <source>
        <strain evidence="1">CHK184-25365</strain>
    </source>
</reference>
<dbReference type="EMBL" id="DVGY01000011">
    <property type="protein sequence ID" value="HIR40286.1"/>
    <property type="molecule type" value="Genomic_DNA"/>
</dbReference>
<dbReference type="AlphaFoldDB" id="A0A9D1AJF1"/>
<gene>
    <name evidence="1" type="ORF">IAB36_00445</name>
</gene>
<evidence type="ECO:0000313" key="1">
    <source>
        <dbReference type="EMBL" id="HIR40286.1"/>
    </source>
</evidence>
<accession>A0A9D1AJF1</accession>
<organism evidence="1 2">
    <name type="scientific">Candidatus Egerieicola pullicola</name>
    <dbReference type="NCBI Taxonomy" id="2840775"/>
    <lineage>
        <taxon>Bacteria</taxon>
        <taxon>Bacillati</taxon>
        <taxon>Bacillota</taxon>
        <taxon>Clostridia</taxon>
        <taxon>Eubacteriales</taxon>
        <taxon>Oscillospiraceae</taxon>
        <taxon>Oscillospiraceae incertae sedis</taxon>
        <taxon>Candidatus Egerieicola</taxon>
    </lineage>
</organism>
<comment type="caution">
    <text evidence="1">The sequence shown here is derived from an EMBL/GenBank/DDBJ whole genome shotgun (WGS) entry which is preliminary data.</text>
</comment>